<proteinExistence type="predicted"/>
<feature type="compositionally biased region" description="Polar residues" evidence="1">
    <location>
        <begin position="435"/>
        <end position="445"/>
    </location>
</feature>
<dbReference type="AlphaFoldDB" id="A0AAD8KZF2"/>
<protein>
    <submittedName>
        <fullName evidence="2">Uncharacterized protein</fullName>
    </submittedName>
</protein>
<gene>
    <name evidence="2" type="ORF">QVD17_12381</name>
</gene>
<name>A0AAD8KZF2_TARER</name>
<dbReference type="EMBL" id="JAUHHV010000003">
    <property type="protein sequence ID" value="KAK1429986.1"/>
    <property type="molecule type" value="Genomic_DNA"/>
</dbReference>
<accession>A0AAD8KZF2</accession>
<reference evidence="2" key="1">
    <citation type="journal article" date="2023" name="bioRxiv">
        <title>Improved chromosome-level genome assembly for marigold (Tagetes erecta).</title>
        <authorList>
            <person name="Jiang F."/>
            <person name="Yuan L."/>
            <person name="Wang S."/>
            <person name="Wang H."/>
            <person name="Xu D."/>
            <person name="Wang A."/>
            <person name="Fan W."/>
        </authorList>
    </citation>
    <scope>NUCLEOTIDE SEQUENCE</scope>
    <source>
        <strain evidence="2">WSJ</strain>
        <tissue evidence="2">Leaf</tissue>
    </source>
</reference>
<feature type="region of interest" description="Disordered" evidence="1">
    <location>
        <begin position="1"/>
        <end position="53"/>
    </location>
</feature>
<feature type="compositionally biased region" description="Basic residues" evidence="1">
    <location>
        <begin position="33"/>
        <end position="42"/>
    </location>
</feature>
<dbReference type="Proteomes" id="UP001229421">
    <property type="component" value="Unassembled WGS sequence"/>
</dbReference>
<feature type="compositionally biased region" description="Polar residues" evidence="1">
    <location>
        <begin position="15"/>
        <end position="26"/>
    </location>
</feature>
<evidence type="ECO:0000256" key="1">
    <source>
        <dbReference type="SAM" id="MobiDB-lite"/>
    </source>
</evidence>
<evidence type="ECO:0000313" key="2">
    <source>
        <dbReference type="EMBL" id="KAK1429986.1"/>
    </source>
</evidence>
<feature type="region of interest" description="Disordered" evidence="1">
    <location>
        <begin position="435"/>
        <end position="459"/>
    </location>
</feature>
<keyword evidence="3" id="KW-1185">Reference proteome</keyword>
<evidence type="ECO:0000313" key="3">
    <source>
        <dbReference type="Proteomes" id="UP001229421"/>
    </source>
</evidence>
<comment type="caution">
    <text evidence="2">The sequence shown here is derived from an EMBL/GenBank/DDBJ whole genome shotgun (WGS) entry which is preliminary data.</text>
</comment>
<sequence length="475" mass="54273">MLGMTTVRKRHDPSKNISKSSDSLTSDGMPKSRQGRPPKSKSPKYSSRRGTNVKYKELRCEEDGYDANFRRESYNNFLLNQEPQVGPIFSGDKQLHFAKGEHRFKSFEWSNPKMSNLGTLKLDNKDKLENEDFSYRESLIKFTKDLGPTAQKVARRMLQGQGLTQYQLDPILQSWGPMEHTILTDTSYINGSIKNSLTNQVNQPLTSFAESNTNITGNHKGKMIMIDSGKNNYKKWNVADNLGFLFGKQKDGVNIGNGSSKIKDIGNRRTINQISRFWSDYNVNMNQNADRIHKMEDIISQKKVSRKVGEGTQRNVKPNSSVYPSTYVSHTRNIPTSYLKFDGDVNPFSWVPHPPIHSPIAIQPQQNRCVPLTTNEKSVVNDIFRQEQELQLSLSHIKQVKDQESSVWSRNLWAPNEFVKRRESQDQLLNQVQPHFSSKMETSRASLVKNPLPSDTQQDSRFLMGNQLQHPPPGI</sequence>
<organism evidence="2 3">
    <name type="scientific">Tagetes erecta</name>
    <name type="common">African marigold</name>
    <dbReference type="NCBI Taxonomy" id="13708"/>
    <lineage>
        <taxon>Eukaryota</taxon>
        <taxon>Viridiplantae</taxon>
        <taxon>Streptophyta</taxon>
        <taxon>Embryophyta</taxon>
        <taxon>Tracheophyta</taxon>
        <taxon>Spermatophyta</taxon>
        <taxon>Magnoliopsida</taxon>
        <taxon>eudicotyledons</taxon>
        <taxon>Gunneridae</taxon>
        <taxon>Pentapetalae</taxon>
        <taxon>asterids</taxon>
        <taxon>campanulids</taxon>
        <taxon>Asterales</taxon>
        <taxon>Asteraceae</taxon>
        <taxon>Asteroideae</taxon>
        <taxon>Heliantheae alliance</taxon>
        <taxon>Tageteae</taxon>
        <taxon>Tagetes</taxon>
    </lineage>
</organism>